<name>A0A081NM02_9GAMM</name>
<dbReference type="Proteomes" id="UP000028073">
    <property type="component" value="Unassembled WGS sequence"/>
</dbReference>
<dbReference type="RefSeq" id="WP_034833344.1">
    <property type="nucleotide sequence ID" value="NZ_JOKH01000001.1"/>
</dbReference>
<proteinExistence type="predicted"/>
<keyword evidence="3" id="KW-1185">Reference proteome</keyword>
<reference evidence="2 3" key="1">
    <citation type="submission" date="2014-06" db="EMBL/GenBank/DDBJ databases">
        <title>Whole Genome Sequences of Three Symbiotic Endozoicomonas Bacteria.</title>
        <authorList>
            <person name="Neave M.J."/>
            <person name="Apprill A."/>
            <person name="Voolstra C.R."/>
        </authorList>
    </citation>
    <scope>NUCLEOTIDE SEQUENCE [LARGE SCALE GENOMIC DNA]</scope>
    <source>
        <strain evidence="2 3">DSM 25634</strain>
    </source>
</reference>
<feature type="region of interest" description="Disordered" evidence="1">
    <location>
        <begin position="75"/>
        <end position="103"/>
    </location>
</feature>
<evidence type="ECO:0000313" key="2">
    <source>
        <dbReference type="EMBL" id="KEQ19475.1"/>
    </source>
</evidence>
<comment type="caution">
    <text evidence="2">The sequence shown here is derived from an EMBL/GenBank/DDBJ whole genome shotgun (WGS) entry which is preliminary data.</text>
</comment>
<feature type="compositionally biased region" description="Basic and acidic residues" evidence="1">
    <location>
        <begin position="76"/>
        <end position="94"/>
    </location>
</feature>
<dbReference type="OrthoDB" id="212517at2"/>
<dbReference type="EMBL" id="JOKH01000001">
    <property type="protein sequence ID" value="KEQ19475.1"/>
    <property type="molecule type" value="Genomic_DNA"/>
</dbReference>
<organism evidence="2 3">
    <name type="scientific">Endozoicomonas numazuensis</name>
    <dbReference type="NCBI Taxonomy" id="1137799"/>
    <lineage>
        <taxon>Bacteria</taxon>
        <taxon>Pseudomonadati</taxon>
        <taxon>Pseudomonadota</taxon>
        <taxon>Gammaproteobacteria</taxon>
        <taxon>Oceanospirillales</taxon>
        <taxon>Endozoicomonadaceae</taxon>
        <taxon>Endozoicomonas</taxon>
    </lineage>
</organism>
<gene>
    <name evidence="2" type="ORF">GZ78_05955</name>
</gene>
<dbReference type="AlphaFoldDB" id="A0A081NM02"/>
<evidence type="ECO:0000256" key="1">
    <source>
        <dbReference type="SAM" id="MobiDB-lite"/>
    </source>
</evidence>
<dbReference type="Gene3D" id="1.10.510.10">
    <property type="entry name" value="Transferase(Phosphotransferase) domain 1"/>
    <property type="match status" value="1"/>
</dbReference>
<sequence length="103" mass="11875">MVLSSRVGQPLWTFFEWDRSIPLGEIAEKDKQWDQVPLSRYFRHLKADAPAYQSVQHSQSESVMLKSIVEIINDCTHPDPGKRPEASKVVERLRSVRQSPSIE</sequence>
<evidence type="ECO:0000313" key="3">
    <source>
        <dbReference type="Proteomes" id="UP000028073"/>
    </source>
</evidence>
<accession>A0A081NM02</accession>
<protein>
    <recommendedName>
        <fullName evidence="4">Protein kinase domain-containing protein</fullName>
    </recommendedName>
</protein>
<evidence type="ECO:0008006" key="4">
    <source>
        <dbReference type="Google" id="ProtNLM"/>
    </source>
</evidence>